<evidence type="ECO:0000313" key="3">
    <source>
        <dbReference type="WBParaSite" id="PSAMB.scaffold196size66982.g3218.t1"/>
    </source>
</evidence>
<feature type="chain" id="PRO_5037182122" evidence="1">
    <location>
        <begin position="20"/>
        <end position="134"/>
    </location>
</feature>
<name>A0A914VGB4_9BILA</name>
<dbReference type="WBParaSite" id="PSAMB.scaffold196size66982.g3218.t1">
    <property type="protein sequence ID" value="PSAMB.scaffold196size66982.g3218.t1"/>
    <property type="gene ID" value="PSAMB.scaffold196size66982.g3218"/>
</dbReference>
<proteinExistence type="predicted"/>
<evidence type="ECO:0000256" key="1">
    <source>
        <dbReference type="SAM" id="SignalP"/>
    </source>
</evidence>
<feature type="signal peptide" evidence="1">
    <location>
        <begin position="1"/>
        <end position="19"/>
    </location>
</feature>
<dbReference type="AlphaFoldDB" id="A0A914VGB4"/>
<keyword evidence="1" id="KW-0732">Signal</keyword>
<evidence type="ECO:0000313" key="2">
    <source>
        <dbReference type="Proteomes" id="UP000887566"/>
    </source>
</evidence>
<organism evidence="2 3">
    <name type="scientific">Plectus sambesii</name>
    <dbReference type="NCBI Taxonomy" id="2011161"/>
    <lineage>
        <taxon>Eukaryota</taxon>
        <taxon>Metazoa</taxon>
        <taxon>Ecdysozoa</taxon>
        <taxon>Nematoda</taxon>
        <taxon>Chromadorea</taxon>
        <taxon>Plectida</taxon>
        <taxon>Plectina</taxon>
        <taxon>Plectoidea</taxon>
        <taxon>Plectidae</taxon>
        <taxon>Plectus</taxon>
    </lineage>
</organism>
<sequence>MHRQLSFALFSLSCGLVGAFSIRDHSTRADCQGLWENMSSLEAWQVFFPGLDYPLADRVNATFRPLGACCLCCTCNITSVCQEYHITYECCKDPSIYINCCTTDRDFTHLLPGREMHDGTAGCSVPHSGHDDRG</sequence>
<dbReference type="Proteomes" id="UP000887566">
    <property type="component" value="Unplaced"/>
</dbReference>
<accession>A0A914VGB4</accession>
<keyword evidence="2" id="KW-1185">Reference proteome</keyword>
<reference evidence="3" key="1">
    <citation type="submission" date="2022-11" db="UniProtKB">
        <authorList>
            <consortium name="WormBaseParasite"/>
        </authorList>
    </citation>
    <scope>IDENTIFICATION</scope>
</reference>
<protein>
    <submittedName>
        <fullName evidence="3">Uncharacterized protein</fullName>
    </submittedName>
</protein>